<dbReference type="PANTHER" id="PTHR37314">
    <property type="entry name" value="SLR0142 PROTEIN"/>
    <property type="match status" value="1"/>
</dbReference>
<dbReference type="RefSeq" id="WP_091941578.1">
    <property type="nucleotide sequence ID" value="NZ_FOSV01000001.1"/>
</dbReference>
<name>A0A1I3Z4A5_9HYPH</name>
<dbReference type="InterPro" id="IPR010699">
    <property type="entry name" value="DUF1275"/>
</dbReference>
<dbReference type="PANTHER" id="PTHR37314:SF4">
    <property type="entry name" value="UPF0700 TRANSMEMBRANE PROTEIN YOAK"/>
    <property type="match status" value="1"/>
</dbReference>
<feature type="transmembrane region" description="Helical" evidence="2">
    <location>
        <begin position="68"/>
        <end position="87"/>
    </location>
</feature>
<sequence>MADTTNKAFPASPVTRVPFALALAGLAGTADSIGFLEFSQLFMSFMSGNTTRFGVAVSSYDWEGTTRFASVIAIFCFGAFLGTLIAAWSGRWRLSVLLIIQAVLFGVGLYVPFGTDAFPLHAYPIVLALGIQNATLQDEAGRSLALTYVTGTVVRFGAGVANILLHKPAPSFWIQAPLWGALSTGAVVGGFLHHWFGEQAFLFPAGFAALLALVSLVLSIALKDTPYVSGWAAPQPDAHPEAKPTATVPAGNA</sequence>
<protein>
    <submittedName>
        <fullName evidence="3">Uncharacterized membrane protein YoaK, UPF0700 family</fullName>
    </submittedName>
</protein>
<evidence type="ECO:0000313" key="3">
    <source>
        <dbReference type="EMBL" id="SFK38953.1"/>
    </source>
</evidence>
<dbReference type="STRING" id="414703.SAMN04488125_101503"/>
<evidence type="ECO:0000256" key="2">
    <source>
        <dbReference type="SAM" id="Phobius"/>
    </source>
</evidence>
<keyword evidence="2" id="KW-1133">Transmembrane helix</keyword>
<dbReference type="Proteomes" id="UP000198804">
    <property type="component" value="Unassembled WGS sequence"/>
</dbReference>
<dbReference type="OrthoDB" id="885342at2"/>
<dbReference type="AlphaFoldDB" id="A0A1I3Z4A5"/>
<gene>
    <name evidence="3" type="ORF">SAMN04488125_101503</name>
</gene>
<accession>A0A1I3Z4A5</accession>
<dbReference type="Pfam" id="PF06912">
    <property type="entry name" value="DUF1275"/>
    <property type="match status" value="1"/>
</dbReference>
<evidence type="ECO:0000256" key="1">
    <source>
        <dbReference type="SAM" id="MobiDB-lite"/>
    </source>
</evidence>
<organism evidence="3 4">
    <name type="scientific">Methylorubrum salsuginis</name>
    <dbReference type="NCBI Taxonomy" id="414703"/>
    <lineage>
        <taxon>Bacteria</taxon>
        <taxon>Pseudomonadati</taxon>
        <taxon>Pseudomonadota</taxon>
        <taxon>Alphaproteobacteria</taxon>
        <taxon>Hyphomicrobiales</taxon>
        <taxon>Methylobacteriaceae</taxon>
        <taxon>Methylorubrum</taxon>
    </lineage>
</organism>
<keyword evidence="4" id="KW-1185">Reference proteome</keyword>
<feature type="transmembrane region" description="Helical" evidence="2">
    <location>
        <begin position="94"/>
        <end position="113"/>
    </location>
</feature>
<dbReference type="EMBL" id="FOSV01000001">
    <property type="protein sequence ID" value="SFK38953.1"/>
    <property type="molecule type" value="Genomic_DNA"/>
</dbReference>
<evidence type="ECO:0000313" key="4">
    <source>
        <dbReference type="Proteomes" id="UP000198804"/>
    </source>
</evidence>
<feature type="transmembrane region" description="Helical" evidence="2">
    <location>
        <begin position="202"/>
        <end position="222"/>
    </location>
</feature>
<reference evidence="4" key="1">
    <citation type="submission" date="2016-10" db="EMBL/GenBank/DDBJ databases">
        <authorList>
            <person name="Varghese N."/>
            <person name="Submissions S."/>
        </authorList>
    </citation>
    <scope>NUCLEOTIDE SEQUENCE [LARGE SCALE GENOMIC DNA]</scope>
    <source>
        <strain evidence="4">CGMCC 1.6474</strain>
    </source>
</reference>
<feature type="region of interest" description="Disordered" evidence="1">
    <location>
        <begin position="233"/>
        <end position="253"/>
    </location>
</feature>
<keyword evidence="2" id="KW-0472">Membrane</keyword>
<feature type="transmembrane region" description="Helical" evidence="2">
    <location>
        <begin position="177"/>
        <end position="196"/>
    </location>
</feature>
<keyword evidence="2" id="KW-0812">Transmembrane</keyword>
<proteinExistence type="predicted"/>
<feature type="transmembrane region" description="Helical" evidence="2">
    <location>
        <begin position="145"/>
        <end position="165"/>
    </location>
</feature>